<dbReference type="PROSITE" id="PS51192">
    <property type="entry name" value="HELICASE_ATP_BIND_1"/>
    <property type="match status" value="1"/>
</dbReference>
<dbReference type="Pfam" id="PF00271">
    <property type="entry name" value="Helicase_C"/>
    <property type="match status" value="1"/>
</dbReference>
<dbReference type="EC" id="3.6.4.13" evidence="1"/>
<dbReference type="InterPro" id="IPR011545">
    <property type="entry name" value="DEAD/DEAH_box_helicase_dom"/>
</dbReference>
<dbReference type="STRING" id="486041.B0CR08"/>
<dbReference type="InterPro" id="IPR027417">
    <property type="entry name" value="P-loop_NTPase"/>
</dbReference>
<dbReference type="RefSeq" id="XP_001873945.1">
    <property type="nucleotide sequence ID" value="XM_001873910.1"/>
</dbReference>
<evidence type="ECO:0000256" key="4">
    <source>
        <dbReference type="ARBA" id="ARBA00022806"/>
    </source>
</evidence>
<proteinExistence type="predicted"/>
<dbReference type="Proteomes" id="UP000001194">
    <property type="component" value="Unassembled WGS sequence"/>
</dbReference>
<keyword evidence="4" id="KW-0347">Helicase</keyword>
<evidence type="ECO:0000313" key="10">
    <source>
        <dbReference type="Proteomes" id="UP000001194"/>
    </source>
</evidence>
<gene>
    <name evidence="9" type="ORF">LACBIDRAFT_300970</name>
</gene>
<evidence type="ECO:0000313" key="9">
    <source>
        <dbReference type="EMBL" id="EDR15737.1"/>
    </source>
</evidence>
<dbReference type="InterPro" id="IPR001650">
    <property type="entry name" value="Helicase_C-like"/>
</dbReference>
<evidence type="ECO:0000259" key="7">
    <source>
        <dbReference type="PROSITE" id="PS51192"/>
    </source>
</evidence>
<dbReference type="Pfam" id="PF00270">
    <property type="entry name" value="DEAD"/>
    <property type="match status" value="1"/>
</dbReference>
<reference evidence="9 10" key="1">
    <citation type="journal article" date="2008" name="Nature">
        <title>The genome of Laccaria bicolor provides insights into mycorrhizal symbiosis.</title>
        <authorList>
            <person name="Martin F."/>
            <person name="Aerts A."/>
            <person name="Ahren D."/>
            <person name="Brun A."/>
            <person name="Danchin E.G.J."/>
            <person name="Duchaussoy F."/>
            <person name="Gibon J."/>
            <person name="Kohler A."/>
            <person name="Lindquist E."/>
            <person name="Pereda V."/>
            <person name="Salamov A."/>
            <person name="Shapiro H.J."/>
            <person name="Wuyts J."/>
            <person name="Blaudez D."/>
            <person name="Buee M."/>
            <person name="Brokstein P."/>
            <person name="Canbaeck B."/>
            <person name="Cohen D."/>
            <person name="Courty P.E."/>
            <person name="Coutinho P.M."/>
            <person name="Delaruelle C."/>
            <person name="Detter J.C."/>
            <person name="Deveau A."/>
            <person name="DiFazio S."/>
            <person name="Duplessis S."/>
            <person name="Fraissinet-Tachet L."/>
            <person name="Lucic E."/>
            <person name="Frey-Klett P."/>
            <person name="Fourrey C."/>
            <person name="Feussner I."/>
            <person name="Gay G."/>
            <person name="Grimwood J."/>
            <person name="Hoegger P.J."/>
            <person name="Jain P."/>
            <person name="Kilaru S."/>
            <person name="Labbe J."/>
            <person name="Lin Y.C."/>
            <person name="Legue V."/>
            <person name="Le Tacon F."/>
            <person name="Marmeisse R."/>
            <person name="Melayah D."/>
            <person name="Montanini B."/>
            <person name="Muratet M."/>
            <person name="Nehls U."/>
            <person name="Niculita-Hirzel H."/>
            <person name="Oudot-Le Secq M.P."/>
            <person name="Peter M."/>
            <person name="Quesneville H."/>
            <person name="Rajashekar B."/>
            <person name="Reich M."/>
            <person name="Rouhier N."/>
            <person name="Schmutz J."/>
            <person name="Yin T."/>
            <person name="Chalot M."/>
            <person name="Henrissat B."/>
            <person name="Kuees U."/>
            <person name="Lucas S."/>
            <person name="Van de Peer Y."/>
            <person name="Podila G.K."/>
            <person name="Polle A."/>
            <person name="Pukkila P.J."/>
            <person name="Richardson P.M."/>
            <person name="Rouze P."/>
            <person name="Sanders I.R."/>
            <person name="Stajich J.E."/>
            <person name="Tunlid A."/>
            <person name="Tuskan G."/>
            <person name="Grigoriev I.V."/>
        </authorList>
    </citation>
    <scope>NUCLEOTIDE SEQUENCE [LARGE SCALE GENOMIC DNA]</scope>
    <source>
        <strain evidence="10">S238N-H82 / ATCC MYA-4686</strain>
    </source>
</reference>
<feature type="domain" description="Helicase C-terminal" evidence="8">
    <location>
        <begin position="403"/>
        <end position="563"/>
    </location>
</feature>
<keyword evidence="10" id="KW-1185">Reference proteome</keyword>
<sequence length="563" mass="61233">MSRSAEGYADALAAQGTSIVDKEGERATFEDLGLHAPMAASFRTAFPNVLYPTETQREFIPAILEGKDVLLSDVTGSGKSFGLVIALLNKPRTVLKGTKTENADNITSLVIVPHRDLAYQLFHWIQKVVNVSNTPPSLSSVVQVLVRDGGSHLGNGLSTLKEQPPHILIGTPQALVDIYRSDSQALQLSTLSSVVVDEVDYLVETVPRKDPQKSFYKATKKAEQKIQAHPGVTRQLLDIIFARRKELNERRRDEPGLFQQRRRANILDGPMRQLGTPQLILSSATLRTHLKNYLFDESGWLDKDNVLKVAGNKVKRNGRLSSASHQNDDGAKATQHSVILVSEHDIRNISGAMPPIEDSSEGEGSGQRVSPAAVFALHDEDGKESEHYSTTRSPFNPNALEAIATAFAVDVPSVALLVLPASSPLQRAVHELRELGVNAYGLDLHSGTAGRSHLLSGGEAVSENPTLLVSTLATTRGLDLPELTHVFVLGIPEGPKVNARSVDAYVHIAGRVGRFGRGGKVITVVEDDEKEEEEVGKVVSEGSKMKRILGRLEITPVRFEPFV</sequence>
<dbReference type="OrthoDB" id="10256233at2759"/>
<name>B0CR08_LACBS</name>
<dbReference type="KEGG" id="lbc:LACBIDRAFT_300970"/>
<dbReference type="AlphaFoldDB" id="B0CR08"/>
<accession>B0CR08</accession>
<dbReference type="PANTHER" id="PTHR47960">
    <property type="entry name" value="DEAD-BOX ATP-DEPENDENT RNA HELICASE 50"/>
    <property type="match status" value="1"/>
</dbReference>
<dbReference type="GO" id="GO:0003676">
    <property type="term" value="F:nucleic acid binding"/>
    <property type="evidence" value="ECO:0007669"/>
    <property type="project" value="InterPro"/>
</dbReference>
<keyword evidence="3" id="KW-0378">Hydrolase</keyword>
<dbReference type="GO" id="GO:0003724">
    <property type="term" value="F:RNA helicase activity"/>
    <property type="evidence" value="ECO:0007669"/>
    <property type="project" value="UniProtKB-EC"/>
</dbReference>
<evidence type="ECO:0000256" key="3">
    <source>
        <dbReference type="ARBA" id="ARBA00022801"/>
    </source>
</evidence>
<dbReference type="GeneID" id="6069971"/>
<dbReference type="PROSITE" id="PS51194">
    <property type="entry name" value="HELICASE_CTER"/>
    <property type="match status" value="1"/>
</dbReference>
<evidence type="ECO:0000256" key="2">
    <source>
        <dbReference type="ARBA" id="ARBA00022741"/>
    </source>
</evidence>
<dbReference type="EMBL" id="DS547091">
    <property type="protein sequence ID" value="EDR15737.1"/>
    <property type="molecule type" value="Genomic_DNA"/>
</dbReference>
<keyword evidence="5" id="KW-0067">ATP-binding</keyword>
<feature type="domain" description="Helicase ATP-binding" evidence="7">
    <location>
        <begin position="60"/>
        <end position="304"/>
    </location>
</feature>
<organism evidence="10">
    <name type="scientific">Laccaria bicolor (strain S238N-H82 / ATCC MYA-4686)</name>
    <name type="common">Bicoloured deceiver</name>
    <name type="synonym">Laccaria laccata var. bicolor</name>
    <dbReference type="NCBI Taxonomy" id="486041"/>
    <lineage>
        <taxon>Eukaryota</taxon>
        <taxon>Fungi</taxon>
        <taxon>Dikarya</taxon>
        <taxon>Basidiomycota</taxon>
        <taxon>Agaricomycotina</taxon>
        <taxon>Agaricomycetes</taxon>
        <taxon>Agaricomycetidae</taxon>
        <taxon>Agaricales</taxon>
        <taxon>Agaricineae</taxon>
        <taxon>Hydnangiaceae</taxon>
        <taxon>Laccaria</taxon>
    </lineage>
</organism>
<dbReference type="InParanoid" id="B0CR08"/>
<keyword evidence="2" id="KW-0547">Nucleotide-binding</keyword>
<dbReference type="GO" id="GO:0016787">
    <property type="term" value="F:hydrolase activity"/>
    <property type="evidence" value="ECO:0007669"/>
    <property type="project" value="UniProtKB-KW"/>
</dbReference>
<comment type="catalytic activity">
    <reaction evidence="6">
        <text>ATP + H2O = ADP + phosphate + H(+)</text>
        <dbReference type="Rhea" id="RHEA:13065"/>
        <dbReference type="ChEBI" id="CHEBI:15377"/>
        <dbReference type="ChEBI" id="CHEBI:15378"/>
        <dbReference type="ChEBI" id="CHEBI:30616"/>
        <dbReference type="ChEBI" id="CHEBI:43474"/>
        <dbReference type="ChEBI" id="CHEBI:456216"/>
        <dbReference type="EC" id="3.6.4.13"/>
    </reaction>
</comment>
<evidence type="ECO:0000256" key="5">
    <source>
        <dbReference type="ARBA" id="ARBA00022840"/>
    </source>
</evidence>
<dbReference type="HOGENOM" id="CLU_019374_0_0_1"/>
<dbReference type="GO" id="GO:0005524">
    <property type="term" value="F:ATP binding"/>
    <property type="evidence" value="ECO:0007669"/>
    <property type="project" value="UniProtKB-KW"/>
</dbReference>
<evidence type="ECO:0000256" key="1">
    <source>
        <dbReference type="ARBA" id="ARBA00012552"/>
    </source>
</evidence>
<dbReference type="SMART" id="SM00487">
    <property type="entry name" value="DEXDc"/>
    <property type="match status" value="1"/>
</dbReference>
<evidence type="ECO:0000256" key="6">
    <source>
        <dbReference type="ARBA" id="ARBA00047984"/>
    </source>
</evidence>
<dbReference type="InterPro" id="IPR014001">
    <property type="entry name" value="Helicase_ATP-bd"/>
</dbReference>
<dbReference type="SUPFAM" id="SSF52540">
    <property type="entry name" value="P-loop containing nucleoside triphosphate hydrolases"/>
    <property type="match status" value="2"/>
</dbReference>
<evidence type="ECO:0000259" key="8">
    <source>
        <dbReference type="PROSITE" id="PS51194"/>
    </source>
</evidence>
<protein>
    <recommendedName>
        <fullName evidence="1">RNA helicase</fullName>
        <ecNumber evidence="1">3.6.4.13</ecNumber>
    </recommendedName>
</protein>
<dbReference type="SMART" id="SM00490">
    <property type="entry name" value="HELICc"/>
    <property type="match status" value="1"/>
</dbReference>
<dbReference type="Gene3D" id="3.40.50.300">
    <property type="entry name" value="P-loop containing nucleotide triphosphate hydrolases"/>
    <property type="match status" value="2"/>
</dbReference>